<dbReference type="PANTHER" id="PTHR11735:SF6">
    <property type="entry name" value="TRNA N6-ADENOSINE THREONYLCARBAMOYLTRANSFERASE, MITOCHONDRIAL"/>
    <property type="match status" value="1"/>
</dbReference>
<evidence type="ECO:0000256" key="3">
    <source>
        <dbReference type="ARBA" id="ARBA00022694"/>
    </source>
</evidence>
<dbReference type="InterPro" id="IPR043129">
    <property type="entry name" value="ATPase_NBD"/>
</dbReference>
<evidence type="ECO:0000256" key="6">
    <source>
        <dbReference type="ARBA" id="ARBA00048117"/>
    </source>
</evidence>
<comment type="catalytic activity">
    <reaction evidence="6">
        <text>L-threonylcarbamoyladenylate + adenosine(37) in tRNA = N(6)-L-threonylcarbamoyladenosine(37) in tRNA + AMP + H(+)</text>
        <dbReference type="Rhea" id="RHEA:37059"/>
        <dbReference type="Rhea" id="RHEA-COMP:10162"/>
        <dbReference type="Rhea" id="RHEA-COMP:10163"/>
        <dbReference type="ChEBI" id="CHEBI:15378"/>
        <dbReference type="ChEBI" id="CHEBI:73682"/>
        <dbReference type="ChEBI" id="CHEBI:74411"/>
        <dbReference type="ChEBI" id="CHEBI:74418"/>
        <dbReference type="ChEBI" id="CHEBI:456215"/>
        <dbReference type="EC" id="2.3.1.234"/>
    </reaction>
</comment>
<keyword evidence="3" id="KW-0819">tRNA processing</keyword>
<dbReference type="NCBIfam" id="TIGR00329">
    <property type="entry name" value="gcp_kae1"/>
    <property type="match status" value="1"/>
</dbReference>
<keyword evidence="5" id="KW-0012">Acyltransferase</keyword>
<dbReference type="InterPro" id="IPR000905">
    <property type="entry name" value="Gcp-like_dom"/>
</dbReference>
<dbReference type="GO" id="GO:0046872">
    <property type="term" value="F:metal ion binding"/>
    <property type="evidence" value="ECO:0007669"/>
    <property type="project" value="UniProtKB-KW"/>
</dbReference>
<dbReference type="SUPFAM" id="SSF53067">
    <property type="entry name" value="Actin-like ATPase domain"/>
    <property type="match status" value="2"/>
</dbReference>
<evidence type="ECO:0000313" key="8">
    <source>
        <dbReference type="EMBL" id="GAG02698.1"/>
    </source>
</evidence>
<dbReference type="GO" id="GO:0061711">
    <property type="term" value="F:tRNA N(6)-L-threonylcarbamoyladenine synthase activity"/>
    <property type="evidence" value="ECO:0007669"/>
    <property type="project" value="UniProtKB-EC"/>
</dbReference>
<evidence type="ECO:0000259" key="7">
    <source>
        <dbReference type="Pfam" id="PF00814"/>
    </source>
</evidence>
<proteinExistence type="predicted"/>
<dbReference type="EC" id="2.3.1.234" evidence="1"/>
<name>X0UQY1_9ZZZZ</name>
<dbReference type="PRINTS" id="PR00789">
    <property type="entry name" value="OSIALOPTASE"/>
</dbReference>
<comment type="caution">
    <text evidence="8">The sequence shown here is derived from an EMBL/GenBank/DDBJ whole genome shotgun (WGS) entry which is preliminary data.</text>
</comment>
<dbReference type="AlphaFoldDB" id="X0UQY1"/>
<evidence type="ECO:0000256" key="4">
    <source>
        <dbReference type="ARBA" id="ARBA00022723"/>
    </source>
</evidence>
<evidence type="ECO:0000256" key="5">
    <source>
        <dbReference type="ARBA" id="ARBA00023315"/>
    </source>
</evidence>
<keyword evidence="2" id="KW-0808">Transferase</keyword>
<accession>X0UQY1</accession>
<dbReference type="FunFam" id="3.30.420.40:FF:000012">
    <property type="entry name" value="tRNA N6-adenosine threonylcarbamoyltransferase"/>
    <property type="match status" value="1"/>
</dbReference>
<protein>
    <recommendedName>
        <fullName evidence="1">N(6)-L-threonylcarbamoyladenine synthase</fullName>
        <ecNumber evidence="1">2.3.1.234</ecNumber>
    </recommendedName>
</protein>
<dbReference type="Pfam" id="PF00814">
    <property type="entry name" value="TsaD"/>
    <property type="match status" value="1"/>
</dbReference>
<dbReference type="GO" id="GO:0008033">
    <property type="term" value="P:tRNA processing"/>
    <property type="evidence" value="ECO:0007669"/>
    <property type="project" value="UniProtKB-KW"/>
</dbReference>
<feature type="non-terminal residue" evidence="8">
    <location>
        <position position="189"/>
    </location>
</feature>
<dbReference type="EMBL" id="BARS01022673">
    <property type="protein sequence ID" value="GAG02698.1"/>
    <property type="molecule type" value="Genomic_DNA"/>
</dbReference>
<dbReference type="PANTHER" id="PTHR11735">
    <property type="entry name" value="TRNA N6-ADENOSINE THREONYLCARBAMOYLTRANSFERASE"/>
    <property type="match status" value="1"/>
</dbReference>
<keyword evidence="4" id="KW-0479">Metal-binding</keyword>
<evidence type="ECO:0000256" key="1">
    <source>
        <dbReference type="ARBA" id="ARBA00012156"/>
    </source>
</evidence>
<gene>
    <name evidence="8" type="ORF">S01H1_36213</name>
</gene>
<sequence>MGNSYKVLGIETSCDETAASVVSDDILLSNVIFSQTIHSKYGGVVPELASRSHQKNIVSIISRALNEAGINKKEIDGIAVTRGPGLMGSLLVGLSFAQALSISFGIPCIGVNHLEAHIWAAAVEDKGIKPPFISLLISGGHTQLIYVKEFGVYKTLGRTRDDACGEAFDKVAKLLGLGYPGGQKIDNLA</sequence>
<evidence type="ECO:0000256" key="2">
    <source>
        <dbReference type="ARBA" id="ARBA00022679"/>
    </source>
</evidence>
<reference evidence="8" key="1">
    <citation type="journal article" date="2014" name="Front. Microbiol.">
        <title>High frequency of phylogenetically diverse reductive dehalogenase-homologous genes in deep subseafloor sedimentary metagenomes.</title>
        <authorList>
            <person name="Kawai M."/>
            <person name="Futagami T."/>
            <person name="Toyoda A."/>
            <person name="Takaki Y."/>
            <person name="Nishi S."/>
            <person name="Hori S."/>
            <person name="Arai W."/>
            <person name="Tsubouchi T."/>
            <person name="Morono Y."/>
            <person name="Uchiyama I."/>
            <person name="Ito T."/>
            <person name="Fujiyama A."/>
            <person name="Inagaki F."/>
            <person name="Takami H."/>
        </authorList>
    </citation>
    <scope>NUCLEOTIDE SEQUENCE</scope>
    <source>
        <strain evidence="8">Expedition CK06-06</strain>
    </source>
</reference>
<organism evidence="8">
    <name type="scientific">marine sediment metagenome</name>
    <dbReference type="NCBI Taxonomy" id="412755"/>
    <lineage>
        <taxon>unclassified sequences</taxon>
        <taxon>metagenomes</taxon>
        <taxon>ecological metagenomes</taxon>
    </lineage>
</organism>
<dbReference type="Gene3D" id="3.30.420.40">
    <property type="match status" value="2"/>
</dbReference>
<dbReference type="InterPro" id="IPR017861">
    <property type="entry name" value="KAE1/TsaD"/>
</dbReference>
<feature type="domain" description="Gcp-like" evidence="7">
    <location>
        <begin position="27"/>
        <end position="189"/>
    </location>
</feature>